<evidence type="ECO:0000256" key="3">
    <source>
        <dbReference type="ARBA" id="ARBA00012958"/>
    </source>
</evidence>
<dbReference type="NCBIfam" id="TIGR01219">
    <property type="entry name" value="Pmev_kin_ERG8"/>
    <property type="match status" value="1"/>
</dbReference>
<dbReference type="UniPathway" id="UPA00057">
    <property type="reaction ID" value="UER00099"/>
</dbReference>
<keyword evidence="11 13" id="KW-0753">Steroid metabolism</keyword>
<dbReference type="Proteomes" id="UP000054107">
    <property type="component" value="Unassembled WGS sequence"/>
</dbReference>
<dbReference type="InterPro" id="IPR020568">
    <property type="entry name" value="Ribosomal_Su5_D2-typ_SF"/>
</dbReference>
<protein>
    <recommendedName>
        <fullName evidence="3 13">Phosphomevalonate kinase</fullName>
        <ecNumber evidence="3 13">2.7.4.2</ecNumber>
    </recommendedName>
</protein>
<dbReference type="SUPFAM" id="SSF54211">
    <property type="entry name" value="Ribosomal protein S5 domain 2-like"/>
    <property type="match status" value="1"/>
</dbReference>
<keyword evidence="7 13" id="KW-0418">Kinase</keyword>
<dbReference type="STRING" id="35722.A0A0B7N5P3"/>
<dbReference type="EMBL" id="LN725192">
    <property type="protein sequence ID" value="CEP10758.1"/>
    <property type="molecule type" value="Genomic_DNA"/>
</dbReference>
<sequence>MTPDYTIASAPGKVLLTGGYLVLEQAFTGLVIGTSARFYTVIKPENTGAAGTLTVRSPQFEQATWQYKTTAYSDQLEFKSITTESSNKFVETCLKFTLQIILERNGAEQMNQLLNNGIQVTIVGDNDFYSQRAQLQVNHLPNTADALALLHPFCKTHATLSSVHKTGLGSSAALTTSLVAALLLYFKVVDKSLDNNNKVLIHNVAQFVHCFAQGKVGSGFDVSSAVWGSHRYKRFNPTILAPIMALDARNQSWDNDVTPFRLPPGFRLMLADIDAGSHTPTLVGKVLAWKKSKPEEADALWDELGTYNSLVEQHFRQLAAYHEQDAELYNDTLNQCSKLKYNEWHTVSGFVAEELVALANDANHVRSLLRKMSDLSNVPIEPKEQTHLLDECANVPGVAMAVVPGAGGYDAIVCIVLSEEAKKGVCLVWESWKELSVGPLLSEEDFQGVTSVALDNVPGLSAVLTP</sequence>
<comment type="similarity">
    <text evidence="2 13">Belongs to the GHMP kinase family. Mevalonate kinase subfamily.</text>
</comment>
<evidence type="ECO:0000256" key="10">
    <source>
        <dbReference type="ARBA" id="ARBA00023098"/>
    </source>
</evidence>
<evidence type="ECO:0000259" key="14">
    <source>
        <dbReference type="Pfam" id="PF00288"/>
    </source>
</evidence>
<dbReference type="InterPro" id="IPR036554">
    <property type="entry name" value="GHMP_kinase_C_sf"/>
</dbReference>
<evidence type="ECO:0000256" key="11">
    <source>
        <dbReference type="ARBA" id="ARBA00023221"/>
    </source>
</evidence>
<accession>A0A0B7N5P3</accession>
<comment type="catalytic activity">
    <reaction evidence="12">
        <text>(R)-5-phosphomevalonate + ATP = (R)-5-diphosphomevalonate + ADP</text>
        <dbReference type="Rhea" id="RHEA:16341"/>
        <dbReference type="ChEBI" id="CHEBI:30616"/>
        <dbReference type="ChEBI" id="CHEBI:57557"/>
        <dbReference type="ChEBI" id="CHEBI:58146"/>
        <dbReference type="ChEBI" id="CHEBI:456216"/>
        <dbReference type="EC" id="2.7.4.2"/>
    </reaction>
    <physiologicalReaction direction="left-to-right" evidence="12">
        <dbReference type="Rhea" id="RHEA:16342"/>
    </physiologicalReaction>
</comment>
<dbReference type="Gene3D" id="3.30.230.10">
    <property type="match status" value="1"/>
</dbReference>
<evidence type="ECO:0000313" key="15">
    <source>
        <dbReference type="EMBL" id="CEP10758.1"/>
    </source>
</evidence>
<evidence type="ECO:0000256" key="1">
    <source>
        <dbReference type="ARBA" id="ARBA00005017"/>
    </source>
</evidence>
<dbReference type="PANTHER" id="PTHR31814:SF2">
    <property type="entry name" value="PHOSPHOMEVALONATE KINASE"/>
    <property type="match status" value="1"/>
</dbReference>
<keyword evidence="8" id="KW-0067">ATP-binding</keyword>
<dbReference type="OrthoDB" id="10262935at2759"/>
<keyword evidence="9 13" id="KW-0752">Steroid biosynthesis</keyword>
<name>A0A0B7N5P3_9FUNG</name>
<dbReference type="PANTHER" id="PTHR31814">
    <property type="match status" value="1"/>
</dbReference>
<feature type="domain" description="GHMP kinase N-terminal" evidence="14">
    <location>
        <begin position="164"/>
        <end position="228"/>
    </location>
</feature>
<dbReference type="PIRSF" id="PIRSF017288">
    <property type="entry name" value="PMK_GHMP_euk"/>
    <property type="match status" value="1"/>
</dbReference>
<dbReference type="Gene3D" id="3.30.70.890">
    <property type="entry name" value="GHMP kinase, C-terminal domain"/>
    <property type="match status" value="1"/>
</dbReference>
<dbReference type="GO" id="GO:0019287">
    <property type="term" value="P:isopentenyl diphosphate biosynthetic process, mevalonate pathway"/>
    <property type="evidence" value="ECO:0007669"/>
    <property type="project" value="UniProtKB-UniRule"/>
</dbReference>
<evidence type="ECO:0000256" key="13">
    <source>
        <dbReference type="PIRNR" id="PIRNR017288"/>
    </source>
</evidence>
<evidence type="ECO:0000256" key="5">
    <source>
        <dbReference type="ARBA" id="ARBA00022679"/>
    </source>
</evidence>
<keyword evidence="10 13" id="KW-0443">Lipid metabolism</keyword>
<dbReference type="GO" id="GO:0005524">
    <property type="term" value="F:ATP binding"/>
    <property type="evidence" value="ECO:0007669"/>
    <property type="project" value="UniProtKB-UniRule"/>
</dbReference>
<gene>
    <name evidence="15" type="primary">PARPA_04523.1 scaffold 14269</name>
</gene>
<evidence type="ECO:0000256" key="8">
    <source>
        <dbReference type="ARBA" id="ARBA00022840"/>
    </source>
</evidence>
<dbReference type="Pfam" id="PF00288">
    <property type="entry name" value="GHMP_kinases_N"/>
    <property type="match status" value="1"/>
</dbReference>
<reference evidence="15 16" key="1">
    <citation type="submission" date="2014-09" db="EMBL/GenBank/DDBJ databases">
        <authorList>
            <person name="Ellenberger Sabrina"/>
        </authorList>
    </citation>
    <scope>NUCLEOTIDE SEQUENCE [LARGE SCALE GENOMIC DNA]</scope>
    <source>
        <strain evidence="15 16">CBS 412.66</strain>
    </source>
</reference>
<comment type="pathway">
    <text evidence="1 13">Isoprenoid biosynthesis; isopentenyl diphosphate biosynthesis via mevalonate pathway; isopentenyl diphosphate from (R)-mevalonate: step 2/3.</text>
</comment>
<proteinExistence type="inferred from homology"/>
<dbReference type="InterPro" id="IPR035102">
    <property type="entry name" value="Phosphomevalonate_kinase"/>
</dbReference>
<dbReference type="EC" id="2.7.4.2" evidence="3 13"/>
<dbReference type="GO" id="GO:0005777">
    <property type="term" value="C:peroxisome"/>
    <property type="evidence" value="ECO:0007669"/>
    <property type="project" value="TreeGrafter"/>
</dbReference>
<keyword evidence="6" id="KW-0547">Nucleotide-binding</keyword>
<evidence type="ECO:0000256" key="12">
    <source>
        <dbReference type="ARBA" id="ARBA00029326"/>
    </source>
</evidence>
<evidence type="ECO:0000256" key="4">
    <source>
        <dbReference type="ARBA" id="ARBA00022516"/>
    </source>
</evidence>
<keyword evidence="5 13" id="KW-0808">Transferase</keyword>
<keyword evidence="4 13" id="KW-0444">Lipid biosynthesis</keyword>
<evidence type="ECO:0000256" key="7">
    <source>
        <dbReference type="ARBA" id="ARBA00022777"/>
    </source>
</evidence>
<organism evidence="15 16">
    <name type="scientific">Parasitella parasitica</name>
    <dbReference type="NCBI Taxonomy" id="35722"/>
    <lineage>
        <taxon>Eukaryota</taxon>
        <taxon>Fungi</taxon>
        <taxon>Fungi incertae sedis</taxon>
        <taxon>Mucoromycota</taxon>
        <taxon>Mucoromycotina</taxon>
        <taxon>Mucoromycetes</taxon>
        <taxon>Mucorales</taxon>
        <taxon>Mucorineae</taxon>
        <taxon>Mucoraceae</taxon>
        <taxon>Parasitella</taxon>
    </lineage>
</organism>
<evidence type="ECO:0000256" key="2">
    <source>
        <dbReference type="ARBA" id="ARBA00006495"/>
    </source>
</evidence>
<dbReference type="GO" id="GO:0010142">
    <property type="term" value="P:farnesyl diphosphate biosynthetic process, mevalonate pathway"/>
    <property type="evidence" value="ECO:0007669"/>
    <property type="project" value="TreeGrafter"/>
</dbReference>
<evidence type="ECO:0000256" key="6">
    <source>
        <dbReference type="ARBA" id="ARBA00022741"/>
    </source>
</evidence>
<dbReference type="InterPro" id="IPR014721">
    <property type="entry name" value="Ribsml_uS5_D2-typ_fold_subgr"/>
</dbReference>
<dbReference type="InterPro" id="IPR016005">
    <property type="entry name" value="Erg8"/>
</dbReference>
<dbReference type="InterPro" id="IPR006204">
    <property type="entry name" value="GHMP_kinase_N_dom"/>
</dbReference>
<dbReference type="GO" id="GO:0006696">
    <property type="term" value="P:ergosterol biosynthetic process"/>
    <property type="evidence" value="ECO:0007669"/>
    <property type="project" value="TreeGrafter"/>
</dbReference>
<dbReference type="AlphaFoldDB" id="A0A0B7N5P3"/>
<keyword evidence="16" id="KW-1185">Reference proteome</keyword>
<dbReference type="GO" id="GO:0004631">
    <property type="term" value="F:phosphomevalonate kinase activity"/>
    <property type="evidence" value="ECO:0007669"/>
    <property type="project" value="UniProtKB-UniRule"/>
</dbReference>
<evidence type="ECO:0000313" key="16">
    <source>
        <dbReference type="Proteomes" id="UP000054107"/>
    </source>
</evidence>
<evidence type="ECO:0000256" key="9">
    <source>
        <dbReference type="ARBA" id="ARBA00022955"/>
    </source>
</evidence>